<keyword evidence="12" id="KW-1185">Reference proteome</keyword>
<dbReference type="InterPro" id="IPR043534">
    <property type="entry name" value="EBDG/EBM"/>
</dbReference>
<feature type="chain" id="PRO_5017587244" evidence="6">
    <location>
        <begin position="21"/>
        <end position="897"/>
    </location>
</feature>
<evidence type="ECO:0000256" key="2">
    <source>
        <dbReference type="ARBA" id="ARBA00022801"/>
    </source>
</evidence>
<dbReference type="InterPro" id="IPR008979">
    <property type="entry name" value="Galactose-bd-like_sf"/>
</dbReference>
<evidence type="ECO:0000313" key="11">
    <source>
        <dbReference type="EMBL" id="RFU25581.1"/>
    </source>
</evidence>
<accession>A0A3E2GWU5</accession>
<dbReference type="Gene3D" id="3.20.20.80">
    <property type="entry name" value="Glycosidases"/>
    <property type="match status" value="1"/>
</dbReference>
<dbReference type="Pfam" id="PF18368">
    <property type="entry name" value="Ig_GlcNase"/>
    <property type="match status" value="1"/>
</dbReference>
<evidence type="ECO:0000256" key="4">
    <source>
        <dbReference type="ARBA" id="ARBA00023295"/>
    </source>
</evidence>
<evidence type="ECO:0000259" key="10">
    <source>
        <dbReference type="Pfam" id="PF22666"/>
    </source>
</evidence>
<dbReference type="AlphaFoldDB" id="A0A3E2GWU5"/>
<dbReference type="InterPro" id="IPR041351">
    <property type="entry name" value="Ig_GlcNase"/>
</dbReference>
<evidence type="ECO:0000259" key="9">
    <source>
        <dbReference type="Pfam" id="PF18368"/>
    </source>
</evidence>
<feature type="domain" description="Exo-beta-D-glucosaminidase Ig-fold" evidence="9">
    <location>
        <begin position="780"/>
        <end position="889"/>
    </location>
</feature>
<evidence type="ECO:0000256" key="1">
    <source>
        <dbReference type="ARBA" id="ARBA00007401"/>
    </source>
</evidence>
<dbReference type="InterPro" id="IPR017853">
    <property type="entry name" value="GH"/>
</dbReference>
<evidence type="ECO:0000256" key="5">
    <source>
        <dbReference type="ARBA" id="ARBA00023326"/>
    </source>
</evidence>
<dbReference type="GO" id="GO:0004553">
    <property type="term" value="F:hydrolase activity, hydrolyzing O-glycosyl compounds"/>
    <property type="evidence" value="ECO:0007669"/>
    <property type="project" value="InterPro"/>
</dbReference>
<comment type="similarity">
    <text evidence="1">Belongs to the glycosyl hydrolase 2 family.</text>
</comment>
<dbReference type="InterPro" id="IPR006102">
    <property type="entry name" value="Ig-like_GH2"/>
</dbReference>
<keyword evidence="2" id="KW-0378">Hydrolase</keyword>
<dbReference type="Pfam" id="PF17786">
    <property type="entry name" value="Mannosidase_ig"/>
    <property type="match status" value="1"/>
</dbReference>
<gene>
    <name evidence="11" type="ORF">B7463_g10749</name>
</gene>
<keyword evidence="6" id="KW-0732">Signal</keyword>
<dbReference type="EMBL" id="NCSJ02000322">
    <property type="protein sequence ID" value="RFU25581.1"/>
    <property type="molecule type" value="Genomic_DNA"/>
</dbReference>
<dbReference type="PANTHER" id="PTHR43536">
    <property type="entry name" value="MANNOSYLGLYCOPROTEIN ENDO-BETA-MANNOSIDASE"/>
    <property type="match status" value="1"/>
</dbReference>
<dbReference type="SUPFAM" id="SSF49303">
    <property type="entry name" value="beta-Galactosidase/glucuronidase domain"/>
    <property type="match status" value="3"/>
</dbReference>
<feature type="domain" description="Mannosidase Ig/CBM-like" evidence="8">
    <location>
        <begin position="687"/>
        <end position="767"/>
    </location>
</feature>
<evidence type="ECO:0000256" key="3">
    <source>
        <dbReference type="ARBA" id="ARBA00023277"/>
    </source>
</evidence>
<organism evidence="11 12">
    <name type="scientific">Scytalidium lignicola</name>
    <name type="common">Hyphomycete</name>
    <dbReference type="NCBI Taxonomy" id="5539"/>
    <lineage>
        <taxon>Eukaryota</taxon>
        <taxon>Fungi</taxon>
        <taxon>Dikarya</taxon>
        <taxon>Ascomycota</taxon>
        <taxon>Pezizomycotina</taxon>
        <taxon>Leotiomycetes</taxon>
        <taxon>Leotiomycetes incertae sedis</taxon>
        <taxon>Scytalidium</taxon>
    </lineage>
</organism>
<comment type="caution">
    <text evidence="11">The sequence shown here is derived from an EMBL/GenBank/DDBJ whole genome shotgun (WGS) entry which is preliminary data.</text>
</comment>
<dbReference type="STRING" id="5539.A0A3E2GWU5"/>
<dbReference type="Pfam" id="PF22666">
    <property type="entry name" value="Glyco_hydro_2_N2"/>
    <property type="match status" value="1"/>
</dbReference>
<dbReference type="InterPro" id="IPR041447">
    <property type="entry name" value="Mannosidase_ig"/>
</dbReference>
<dbReference type="Pfam" id="PF00703">
    <property type="entry name" value="Glyco_hydro_2"/>
    <property type="match status" value="1"/>
</dbReference>
<evidence type="ECO:0000256" key="6">
    <source>
        <dbReference type="SAM" id="SignalP"/>
    </source>
</evidence>
<dbReference type="Gene3D" id="2.60.120.260">
    <property type="entry name" value="Galactose-binding domain-like"/>
    <property type="match status" value="1"/>
</dbReference>
<feature type="non-terminal residue" evidence="11">
    <location>
        <position position="1"/>
    </location>
</feature>
<keyword evidence="4" id="KW-0326">Glycosidase</keyword>
<keyword evidence="5" id="KW-0624">Polysaccharide degradation</keyword>
<protein>
    <submittedName>
        <fullName evidence="11">Uncharacterized protein</fullName>
    </submittedName>
</protein>
<reference evidence="11 12" key="1">
    <citation type="submission" date="2018-05" db="EMBL/GenBank/DDBJ databases">
        <title>Draft genome sequence of Scytalidium lignicola DSM 105466, a ubiquitous saprotrophic fungus.</title>
        <authorList>
            <person name="Buettner E."/>
            <person name="Gebauer A.M."/>
            <person name="Hofrichter M."/>
            <person name="Liers C."/>
            <person name="Kellner H."/>
        </authorList>
    </citation>
    <scope>NUCLEOTIDE SEQUENCE [LARGE SCALE GENOMIC DNA]</scope>
    <source>
        <strain evidence="11 12">DSM 105466</strain>
    </source>
</reference>
<dbReference type="PANTHER" id="PTHR43536:SF1">
    <property type="entry name" value="MANNOSYLGLYCOPROTEIN ENDO-BETA-MANNOSIDASE"/>
    <property type="match status" value="1"/>
</dbReference>
<evidence type="ECO:0000259" key="8">
    <source>
        <dbReference type="Pfam" id="PF17786"/>
    </source>
</evidence>
<keyword evidence="3" id="KW-0119">Carbohydrate metabolism</keyword>
<evidence type="ECO:0000313" key="12">
    <source>
        <dbReference type="Proteomes" id="UP000258309"/>
    </source>
</evidence>
<dbReference type="InterPro" id="IPR054593">
    <property type="entry name" value="Beta-mannosidase-like_N2"/>
</dbReference>
<proteinExistence type="inferred from homology"/>
<dbReference type="GO" id="GO:0000272">
    <property type="term" value="P:polysaccharide catabolic process"/>
    <property type="evidence" value="ECO:0007669"/>
    <property type="project" value="UniProtKB-KW"/>
</dbReference>
<dbReference type="InterPro" id="IPR013783">
    <property type="entry name" value="Ig-like_fold"/>
</dbReference>
<name>A0A3E2GWU5_SCYLI</name>
<dbReference type="InterPro" id="IPR036156">
    <property type="entry name" value="Beta-gal/glucu_dom_sf"/>
</dbReference>
<sequence>MRAILAALGVIGALIAHSAATPAVQVQRDAPFVSSAGSTATIPGWHLQSSAHVSKDIAALSKPGVDTSSWYRVSSHCTVMAGLLENNVYNDTTLFWSENLEFMVDSSQFSVPWLYREELTIHPQPGQHYFLETNGVTSKADLYINGVQIASNTTLKGAYGGLRFDITGHVTNGKNAVLIRAYPTDYLADFAIGFVDWNPYPPDNGMGVWREVTVSQTGAISMLKPRVITDYAGKPTRRVTATVKVDLKNSGSSTVHGNLQGIIKEVDGILSFPFSASYSLKAGENSTIAIKVPINQPKIWWPKLWGAQSLYTVDVAAYIGGKLSDKAQQRKFGIKHVTSAVNSYNDVAFTVNGQPFQALGAGYSSDMFLRLDETRLAAQFAYMLDMGLNTVRLEGKQEQPLFYDLADSMGLMILAGWECCDKWEGWTYNDEADGVLWDDGDYDTAGKQMAHEASMMQGHASMLGFLVGSDFWPDERASPIYVNTLRELDWDVPIIASAAKRGYPTNLGPSGMKMDGPYDWVSPNYWYDDQLGAAFGFGSELGPGVGTPELSSLQKFLTESDMNDLWTAPNKDLYHMSTNVSQFYDRSIYNSALYARYGPPKSLSDYLLKAQAMDYEATRAEYEAYSVRMNAERPATGAIYWMLNNAWPSLHWNFFDYYLKAAGSYFGAKVGSRPEHVVFEYGSANGSIWLINHTLDKLGPRTIEIDLLSKNGKTLFTKYITTTTKPNYSQLVAAVPEAIAIDDTTFLRLILRDAFGSVLSRNVYWLSVNLDVNDWDNSDWYFTPVTEYANYTTLQTLNPASLFVTPLGPIIPAAGGRLGATIQLENKAKVPAYFVRLELEDSKGADVTPAFWEDNYLTLWPGEKITTTVQWMAADSYGSKVVKISGSNIKDGQVVLR</sequence>
<evidence type="ECO:0000259" key="7">
    <source>
        <dbReference type="Pfam" id="PF00703"/>
    </source>
</evidence>
<dbReference type="SUPFAM" id="SSF51445">
    <property type="entry name" value="(Trans)glycosidases"/>
    <property type="match status" value="1"/>
</dbReference>
<dbReference type="Gene3D" id="2.60.40.10">
    <property type="entry name" value="Immunoglobulins"/>
    <property type="match status" value="3"/>
</dbReference>
<dbReference type="Proteomes" id="UP000258309">
    <property type="component" value="Unassembled WGS sequence"/>
</dbReference>
<feature type="domain" description="Glycoside hydrolase family 2 immunoglobulin-like beta-sandwich" evidence="7">
    <location>
        <begin position="229"/>
        <end position="334"/>
    </location>
</feature>
<feature type="signal peptide" evidence="6">
    <location>
        <begin position="1"/>
        <end position="20"/>
    </location>
</feature>
<dbReference type="OrthoDB" id="408532at2759"/>
<dbReference type="OMA" id="AWPNLHW"/>
<feature type="non-terminal residue" evidence="11">
    <location>
        <position position="897"/>
    </location>
</feature>
<dbReference type="SUPFAM" id="SSF49785">
    <property type="entry name" value="Galactose-binding domain-like"/>
    <property type="match status" value="1"/>
</dbReference>
<feature type="domain" description="Beta-mannosidase-like galactose-binding" evidence="10">
    <location>
        <begin position="67"/>
        <end position="182"/>
    </location>
</feature>